<proteinExistence type="predicted"/>
<evidence type="ECO:0000256" key="1">
    <source>
        <dbReference type="SAM" id="SignalP"/>
    </source>
</evidence>
<dbReference type="Proteomes" id="UP000199138">
    <property type="component" value="Unassembled WGS sequence"/>
</dbReference>
<dbReference type="RefSeq" id="WP_093025120.1">
    <property type="nucleotide sequence ID" value="NZ_FPBK01000007.1"/>
</dbReference>
<evidence type="ECO:0000313" key="3">
    <source>
        <dbReference type="Proteomes" id="UP000199138"/>
    </source>
</evidence>
<dbReference type="AlphaFoldDB" id="A0A1I7H4V7"/>
<protein>
    <submittedName>
        <fullName evidence="2">Uncharacterized protein</fullName>
    </submittedName>
</protein>
<evidence type="ECO:0000313" key="2">
    <source>
        <dbReference type="EMBL" id="SFU55662.1"/>
    </source>
</evidence>
<name>A0A1I7H4V7_9FLAO</name>
<dbReference type="STRING" id="1224947.SAMN05216480_10754"/>
<sequence>MKNNFLKSFALLFVFAAATTSCTSDDGESINEGESTGNYLPLEVNNEWNYSDGTNILLSDEEEHDGHMYYMYSAVDDTYGIEASQGFRKSGATYYMYTDDLEINYAGGSITTEGFEFAVLKDDLEVGESITTDISYESETTIPDYGTTSVTVNATYTSTIVEFLDTLTVNGEEYTDVIKVKLLLSFNGENSSTYYYFGNNVGVLKWDSELGVSSNLTSYSLY</sequence>
<accession>A0A1I7H4V7</accession>
<dbReference type="OrthoDB" id="705385at2"/>
<dbReference type="PROSITE" id="PS51257">
    <property type="entry name" value="PROKAR_LIPOPROTEIN"/>
    <property type="match status" value="1"/>
</dbReference>
<keyword evidence="3" id="KW-1185">Reference proteome</keyword>
<keyword evidence="1" id="KW-0732">Signal</keyword>
<feature type="signal peptide" evidence="1">
    <location>
        <begin position="1"/>
        <end position="23"/>
    </location>
</feature>
<feature type="chain" id="PRO_5011774323" evidence="1">
    <location>
        <begin position="24"/>
        <end position="222"/>
    </location>
</feature>
<reference evidence="2 3" key="1">
    <citation type="submission" date="2016-10" db="EMBL/GenBank/DDBJ databases">
        <authorList>
            <person name="de Groot N.N."/>
        </authorList>
    </citation>
    <scope>NUCLEOTIDE SEQUENCE [LARGE SCALE GENOMIC DNA]</scope>
    <source>
        <strain evidence="2 3">CGMCC 1.12333</strain>
    </source>
</reference>
<organism evidence="2 3">
    <name type="scientific">Pustulibacterium marinum</name>
    <dbReference type="NCBI Taxonomy" id="1224947"/>
    <lineage>
        <taxon>Bacteria</taxon>
        <taxon>Pseudomonadati</taxon>
        <taxon>Bacteroidota</taxon>
        <taxon>Flavobacteriia</taxon>
        <taxon>Flavobacteriales</taxon>
        <taxon>Flavobacteriaceae</taxon>
        <taxon>Pustulibacterium</taxon>
    </lineage>
</organism>
<gene>
    <name evidence="2" type="ORF">SAMN05216480_10754</name>
</gene>
<dbReference type="EMBL" id="FPBK01000007">
    <property type="protein sequence ID" value="SFU55662.1"/>
    <property type="molecule type" value="Genomic_DNA"/>
</dbReference>